<evidence type="ECO:0000259" key="4">
    <source>
        <dbReference type="Pfam" id="PF00296"/>
    </source>
</evidence>
<keyword evidence="6" id="KW-1185">Reference proteome</keyword>
<keyword evidence="1" id="KW-0560">Oxidoreductase</keyword>
<protein>
    <submittedName>
        <fullName evidence="5">LLM class flavin-dependent oxidoreductase</fullName>
    </submittedName>
</protein>
<dbReference type="InterPro" id="IPR036661">
    <property type="entry name" value="Luciferase-like_sf"/>
</dbReference>
<evidence type="ECO:0000313" key="6">
    <source>
        <dbReference type="Proteomes" id="UP001486888"/>
    </source>
</evidence>
<feature type="domain" description="Luciferase-like" evidence="4">
    <location>
        <begin position="16"/>
        <end position="305"/>
    </location>
</feature>
<gene>
    <name evidence="5" type="ORF">QMQ05_12750</name>
</gene>
<sequence length="365" mass="40432">MRFQVLDIIPHQDDPITGLQVTTAQRFEQVIETAVRAEELGFDSFSVGERHAGAFISSSPAVVLGAIAARTQTIRLHTGVIVLSILDPVRVAEDFATVDQLSHGRLELGIGKGNEAAHFPMFGKKVEDQWDLLEENYELLARLFAQDPVDFTGGFRTPLEQVTTSPRPFQHKVRIWHGSATSLRSAELAAKHGDPLFSANAIQPKENYKVLIDHYKTAYEQAGHDLAHRYIGSGSGAGGVYLADSTKAAIKEFGPVYEALTSRRDVPGNNTPYRSIEHAVEEGPLLVGSPEFVAAKILDYHRSFGHDLQSISLPTTQPFEAQLQTLERFAKEVIPLVDTQTTLWTKHDPQLNNTQENTPEKEYAR</sequence>
<dbReference type="EMBL" id="CP125942">
    <property type="protein sequence ID" value="XAO45212.1"/>
    <property type="molecule type" value="Genomic_DNA"/>
</dbReference>
<dbReference type="InterPro" id="IPR050766">
    <property type="entry name" value="Bact_Lucif_Oxidored"/>
</dbReference>
<feature type="compositionally biased region" description="Polar residues" evidence="3">
    <location>
        <begin position="345"/>
        <end position="357"/>
    </location>
</feature>
<dbReference type="SUPFAM" id="SSF51679">
    <property type="entry name" value="Bacterial luciferase-like"/>
    <property type="match status" value="1"/>
</dbReference>
<evidence type="ECO:0000313" key="5">
    <source>
        <dbReference type="EMBL" id="XAO45212.1"/>
    </source>
</evidence>
<dbReference type="GO" id="GO:0004497">
    <property type="term" value="F:monooxygenase activity"/>
    <property type="evidence" value="ECO:0007669"/>
    <property type="project" value="UniProtKB-KW"/>
</dbReference>
<dbReference type="Pfam" id="PF00296">
    <property type="entry name" value="Bac_luciferase"/>
    <property type="match status" value="1"/>
</dbReference>
<dbReference type="AlphaFoldDB" id="A0AAU6WBE9"/>
<accession>A0AAU6WBE9</accession>
<evidence type="ECO:0000256" key="2">
    <source>
        <dbReference type="ARBA" id="ARBA00023033"/>
    </source>
</evidence>
<proteinExistence type="predicted"/>
<evidence type="ECO:0000256" key="1">
    <source>
        <dbReference type="ARBA" id="ARBA00023002"/>
    </source>
</evidence>
<dbReference type="KEGG" id="gey:QMQ05_12750"/>
<keyword evidence="2" id="KW-0503">Monooxygenase</keyword>
<dbReference type="PANTHER" id="PTHR30137:SF8">
    <property type="entry name" value="BLR5498 PROTEIN"/>
    <property type="match status" value="1"/>
</dbReference>
<dbReference type="Gene3D" id="3.20.20.30">
    <property type="entry name" value="Luciferase-like domain"/>
    <property type="match status" value="1"/>
</dbReference>
<dbReference type="RefSeq" id="WP_345470543.1">
    <property type="nucleotide sequence ID" value="NZ_CP125942.1"/>
</dbReference>
<dbReference type="GO" id="GO:0016705">
    <property type="term" value="F:oxidoreductase activity, acting on paired donors, with incorporation or reduction of molecular oxygen"/>
    <property type="evidence" value="ECO:0007669"/>
    <property type="project" value="InterPro"/>
</dbReference>
<dbReference type="Proteomes" id="UP001486888">
    <property type="component" value="Chromosome"/>
</dbReference>
<dbReference type="GO" id="GO:0005829">
    <property type="term" value="C:cytosol"/>
    <property type="evidence" value="ECO:0007669"/>
    <property type="project" value="TreeGrafter"/>
</dbReference>
<evidence type="ECO:0000256" key="3">
    <source>
        <dbReference type="SAM" id="MobiDB-lite"/>
    </source>
</evidence>
<organism evidence="5 6">
    <name type="scientific">Glutamicibacter ectropisis</name>
    <dbReference type="NCBI Taxonomy" id="3046593"/>
    <lineage>
        <taxon>Bacteria</taxon>
        <taxon>Bacillati</taxon>
        <taxon>Actinomycetota</taxon>
        <taxon>Actinomycetes</taxon>
        <taxon>Micrococcales</taxon>
        <taxon>Micrococcaceae</taxon>
        <taxon>Glutamicibacter</taxon>
    </lineage>
</organism>
<dbReference type="InterPro" id="IPR011251">
    <property type="entry name" value="Luciferase-like_dom"/>
</dbReference>
<reference evidence="5 6" key="1">
    <citation type="submission" date="2023-05" db="EMBL/GenBank/DDBJ databases">
        <title>Glutamicibacter sp. B1, complete genome.</title>
        <authorList>
            <person name="Long Y.H."/>
            <person name="Fang T."/>
            <person name="Li X.Y."/>
        </authorList>
    </citation>
    <scope>NUCLEOTIDE SEQUENCE [LARGE SCALE GENOMIC DNA]</scope>
    <source>
        <strain evidence="5 6">B1</strain>
    </source>
</reference>
<dbReference type="PANTHER" id="PTHR30137">
    <property type="entry name" value="LUCIFERASE-LIKE MONOOXYGENASE"/>
    <property type="match status" value="1"/>
</dbReference>
<name>A0AAU6WBE9_9MICC</name>
<feature type="region of interest" description="Disordered" evidence="3">
    <location>
        <begin position="345"/>
        <end position="365"/>
    </location>
</feature>